<accession>A0AAI9TAX2</accession>
<keyword evidence="2" id="KW-1185">Reference proteome</keyword>
<reference evidence="1" key="2">
    <citation type="journal article" date="2016" name="Fungal Biol.">
        <title>Ochratoxin A production by Penicillium thymicola.</title>
        <authorList>
            <person name="Nguyen H.D.T."/>
            <person name="McMullin D.R."/>
            <person name="Ponomareva E."/>
            <person name="Riley R."/>
            <person name="Pomraning K.R."/>
            <person name="Baker S.E."/>
            <person name="Seifert K.A."/>
        </authorList>
    </citation>
    <scope>NUCLEOTIDE SEQUENCE</scope>
    <source>
        <strain evidence="1">DAOM 180753</strain>
    </source>
</reference>
<reference evidence="1" key="1">
    <citation type="submission" date="2015-06" db="EMBL/GenBank/DDBJ databases">
        <authorList>
            <person name="Nguyen H."/>
        </authorList>
    </citation>
    <scope>NUCLEOTIDE SEQUENCE</scope>
    <source>
        <strain evidence="1">DAOM 180753</strain>
    </source>
</reference>
<gene>
    <name evidence="1" type="ORF">VN97_g9424</name>
</gene>
<dbReference type="AlphaFoldDB" id="A0AAI9TAX2"/>
<dbReference type="Proteomes" id="UP001227192">
    <property type="component" value="Unassembled WGS sequence"/>
</dbReference>
<proteinExistence type="predicted"/>
<sequence>MTQIMLPGGSKTSRQLRHCSVCYGLWYAIQDLTEGYADLANFPDPGVSLSTIRPWSKIDEEDGFYKIGHIRVPSPFTWGWHPLSLDEFCVRDREYQITPYPHLQMAIFSFDCPDDSCILLTFSGSPSIAALLILHFWRSSSTRDPSLLFRRKA</sequence>
<evidence type="ECO:0000313" key="1">
    <source>
        <dbReference type="EMBL" id="KAJ9483970.1"/>
    </source>
</evidence>
<name>A0AAI9TAX2_PENTH</name>
<organism evidence="1 2">
    <name type="scientific">Penicillium thymicola</name>
    <dbReference type="NCBI Taxonomy" id="293382"/>
    <lineage>
        <taxon>Eukaryota</taxon>
        <taxon>Fungi</taxon>
        <taxon>Dikarya</taxon>
        <taxon>Ascomycota</taxon>
        <taxon>Pezizomycotina</taxon>
        <taxon>Eurotiomycetes</taxon>
        <taxon>Eurotiomycetidae</taxon>
        <taxon>Eurotiales</taxon>
        <taxon>Aspergillaceae</taxon>
        <taxon>Penicillium</taxon>
    </lineage>
</organism>
<evidence type="ECO:0000313" key="2">
    <source>
        <dbReference type="Proteomes" id="UP001227192"/>
    </source>
</evidence>
<protein>
    <submittedName>
        <fullName evidence="1">Uncharacterized protein</fullName>
    </submittedName>
</protein>
<comment type="caution">
    <text evidence="1">The sequence shown here is derived from an EMBL/GenBank/DDBJ whole genome shotgun (WGS) entry which is preliminary data.</text>
</comment>
<dbReference type="EMBL" id="LACB01000381">
    <property type="protein sequence ID" value="KAJ9483970.1"/>
    <property type="molecule type" value="Genomic_DNA"/>
</dbReference>